<dbReference type="InterPro" id="IPR004089">
    <property type="entry name" value="MCPsignal_dom"/>
</dbReference>
<dbReference type="InterPro" id="IPR003660">
    <property type="entry name" value="HAMP_dom"/>
</dbReference>
<accession>A0ABW6K8S2</accession>
<comment type="similarity">
    <text evidence="8">Belongs to the methyl-accepting chemotaxis (MCP) protein family.</text>
</comment>
<gene>
    <name evidence="13" type="ORF">ACFYKX_08305</name>
</gene>
<dbReference type="CDD" id="cd12914">
    <property type="entry name" value="PDC1_DGC_like"/>
    <property type="match status" value="1"/>
</dbReference>
<dbReference type="PROSITE" id="PS50885">
    <property type="entry name" value="HAMP"/>
    <property type="match status" value="1"/>
</dbReference>
<reference evidence="13 14" key="1">
    <citation type="submission" date="2024-08" db="EMBL/GenBank/DDBJ databases">
        <title>Two novel Cytobacillus novel species.</title>
        <authorList>
            <person name="Liu G."/>
        </authorList>
    </citation>
    <scope>NUCLEOTIDE SEQUENCE [LARGE SCALE GENOMIC DNA]</scope>
    <source>
        <strain evidence="13 14">FJAT-54145</strain>
    </source>
</reference>
<evidence type="ECO:0000256" key="6">
    <source>
        <dbReference type="ARBA" id="ARBA00023136"/>
    </source>
</evidence>
<evidence type="ECO:0000256" key="8">
    <source>
        <dbReference type="ARBA" id="ARBA00029447"/>
    </source>
</evidence>
<keyword evidence="3" id="KW-0145">Chemotaxis</keyword>
<keyword evidence="7 9" id="KW-0807">Transducer</keyword>
<dbReference type="CDD" id="cd06225">
    <property type="entry name" value="HAMP"/>
    <property type="match status" value="1"/>
</dbReference>
<keyword evidence="14" id="KW-1185">Reference proteome</keyword>
<dbReference type="RefSeq" id="WP_389359968.1">
    <property type="nucleotide sequence ID" value="NZ_JBIACK010000003.1"/>
</dbReference>
<proteinExistence type="inferred from homology"/>
<keyword evidence="6 10" id="KW-0472">Membrane</keyword>
<evidence type="ECO:0000313" key="14">
    <source>
        <dbReference type="Proteomes" id="UP001601059"/>
    </source>
</evidence>
<dbReference type="CDD" id="cd12912">
    <property type="entry name" value="PDC2_MCP_like"/>
    <property type="match status" value="1"/>
</dbReference>
<dbReference type="InterPro" id="IPR029151">
    <property type="entry name" value="Sensor-like_sf"/>
</dbReference>
<dbReference type="SMART" id="SM00283">
    <property type="entry name" value="MA"/>
    <property type="match status" value="1"/>
</dbReference>
<evidence type="ECO:0000256" key="2">
    <source>
        <dbReference type="ARBA" id="ARBA00022475"/>
    </source>
</evidence>
<evidence type="ECO:0000256" key="10">
    <source>
        <dbReference type="SAM" id="Phobius"/>
    </source>
</evidence>
<dbReference type="InterPro" id="IPR033479">
    <property type="entry name" value="dCache_1"/>
</dbReference>
<dbReference type="SUPFAM" id="SSF103190">
    <property type="entry name" value="Sensory domain-like"/>
    <property type="match status" value="1"/>
</dbReference>
<feature type="domain" description="Methyl-accepting transducer" evidence="11">
    <location>
        <begin position="380"/>
        <end position="616"/>
    </location>
</feature>
<sequence>MKFKLKGKLITSYIVLISIPLLVLAVLSYNMTAKSIEKTIEKQVDETTKLTAESINQTLDTTKSILTLLSHTPVILNVSESPDDQKISQEAFDYLKTSKADNGSLLESLIITDTKGIGFLTDTESNASLDLTERDYVKEALTGKLAVSGVITSKISNEPVIAIAAPIVKDNMIYGLLIGTINFSSITKNVEAIKIGTSGYGYMIDQSGMLISHPVKEKILTENLSETSSSELNALVGKMKAGEIGHGFYTYEGVYKYSSYHPAGNGWTVAATADFDDYMSTAYKIRNNSIIITIASLIVALTISYFIAVSIIKPIRKMQHAMELAGNGDLSIKTNIQSKDELGDLSNSFNSMIANQLGIIKQVKSASEELAASSEEMAASTEEVTTASNEVALNTQQLAQDAEAGNQHVLEASQALLELSSLIQIAKNKATTADEHSQVTFASANEGKETVINVIHKMENIKQRTEETKNHISTLEKYTTEISVITDTITQIADQTNLLALNAAIEAARAGEAGKGFAVVADEVRKLAEQSNKGATEVAALVKKITETTVNTVVATEHNRTEVDEGVIAVKRAGDALEKIVLAVQNTVKEVTGIVTVTDNEVATSEKIVELINSLASFIENTAANAEEVSASTEETSAAMETIAATTEQVNAMALELKGSIEKFKLEDGEDA</sequence>
<evidence type="ECO:0000313" key="13">
    <source>
        <dbReference type="EMBL" id="MFE8700611.1"/>
    </source>
</evidence>
<organism evidence="13 14">
    <name type="scientific">Cytobacillus spartinae</name>
    <dbReference type="NCBI Taxonomy" id="3299023"/>
    <lineage>
        <taxon>Bacteria</taxon>
        <taxon>Bacillati</taxon>
        <taxon>Bacillota</taxon>
        <taxon>Bacilli</taxon>
        <taxon>Bacillales</taxon>
        <taxon>Bacillaceae</taxon>
        <taxon>Cytobacillus</taxon>
    </lineage>
</organism>
<comment type="caution">
    <text evidence="13">The sequence shown here is derived from an EMBL/GenBank/DDBJ whole genome shotgun (WGS) entry which is preliminary data.</text>
</comment>
<evidence type="ECO:0000256" key="4">
    <source>
        <dbReference type="ARBA" id="ARBA00022692"/>
    </source>
</evidence>
<dbReference type="PANTHER" id="PTHR32089:SF112">
    <property type="entry name" value="LYSOZYME-LIKE PROTEIN-RELATED"/>
    <property type="match status" value="1"/>
</dbReference>
<evidence type="ECO:0000256" key="1">
    <source>
        <dbReference type="ARBA" id="ARBA00004651"/>
    </source>
</evidence>
<dbReference type="Pfam" id="PF02743">
    <property type="entry name" value="dCache_1"/>
    <property type="match status" value="1"/>
</dbReference>
<feature type="transmembrane region" description="Helical" evidence="10">
    <location>
        <begin position="12"/>
        <end position="31"/>
    </location>
</feature>
<evidence type="ECO:0000259" key="12">
    <source>
        <dbReference type="PROSITE" id="PS50885"/>
    </source>
</evidence>
<dbReference type="Pfam" id="PF00015">
    <property type="entry name" value="MCPsignal"/>
    <property type="match status" value="1"/>
</dbReference>
<evidence type="ECO:0000259" key="11">
    <source>
        <dbReference type="PROSITE" id="PS50111"/>
    </source>
</evidence>
<dbReference type="PANTHER" id="PTHR32089">
    <property type="entry name" value="METHYL-ACCEPTING CHEMOTAXIS PROTEIN MCPB"/>
    <property type="match status" value="1"/>
</dbReference>
<comment type="subcellular location">
    <subcellularLocation>
        <location evidence="1">Cell membrane</location>
        <topology evidence="1">Multi-pass membrane protein</topology>
    </subcellularLocation>
</comment>
<dbReference type="PROSITE" id="PS50111">
    <property type="entry name" value="CHEMOTAXIS_TRANSDUC_2"/>
    <property type="match status" value="1"/>
</dbReference>
<keyword evidence="2" id="KW-1003">Cell membrane</keyword>
<keyword evidence="4 10" id="KW-0812">Transmembrane</keyword>
<dbReference type="Gene3D" id="6.10.340.10">
    <property type="match status" value="1"/>
</dbReference>
<dbReference type="SMART" id="SM00304">
    <property type="entry name" value="HAMP"/>
    <property type="match status" value="1"/>
</dbReference>
<dbReference type="Pfam" id="PF00672">
    <property type="entry name" value="HAMP"/>
    <property type="match status" value="1"/>
</dbReference>
<dbReference type="CDD" id="cd11386">
    <property type="entry name" value="MCP_signal"/>
    <property type="match status" value="1"/>
</dbReference>
<name>A0ABW6K8S2_9BACI</name>
<dbReference type="SUPFAM" id="SSF58104">
    <property type="entry name" value="Methyl-accepting chemotaxis protein (MCP) signaling domain"/>
    <property type="match status" value="1"/>
</dbReference>
<feature type="transmembrane region" description="Helical" evidence="10">
    <location>
        <begin position="290"/>
        <end position="312"/>
    </location>
</feature>
<evidence type="ECO:0000256" key="7">
    <source>
        <dbReference type="ARBA" id="ARBA00023224"/>
    </source>
</evidence>
<evidence type="ECO:0000256" key="9">
    <source>
        <dbReference type="PROSITE-ProRule" id="PRU00284"/>
    </source>
</evidence>
<dbReference type="Gene3D" id="1.10.287.950">
    <property type="entry name" value="Methyl-accepting chemotaxis protein"/>
    <property type="match status" value="1"/>
</dbReference>
<dbReference type="Proteomes" id="UP001601059">
    <property type="component" value="Unassembled WGS sequence"/>
</dbReference>
<feature type="domain" description="HAMP" evidence="12">
    <location>
        <begin position="309"/>
        <end position="361"/>
    </location>
</feature>
<protein>
    <submittedName>
        <fullName evidence="13">Methyl-accepting chemotaxis protein</fullName>
    </submittedName>
</protein>
<keyword evidence="5 10" id="KW-1133">Transmembrane helix</keyword>
<dbReference type="EMBL" id="JBIACK010000003">
    <property type="protein sequence ID" value="MFE8700611.1"/>
    <property type="molecule type" value="Genomic_DNA"/>
</dbReference>
<evidence type="ECO:0000256" key="5">
    <source>
        <dbReference type="ARBA" id="ARBA00022989"/>
    </source>
</evidence>
<evidence type="ECO:0000256" key="3">
    <source>
        <dbReference type="ARBA" id="ARBA00022500"/>
    </source>
</evidence>
<dbReference type="Gene3D" id="3.30.450.20">
    <property type="entry name" value="PAS domain"/>
    <property type="match status" value="1"/>
</dbReference>